<gene>
    <name evidence="1" type="ORF">M413DRAFT_11160</name>
</gene>
<dbReference type="AlphaFoldDB" id="A0A0C3BW40"/>
<dbReference type="Proteomes" id="UP000053424">
    <property type="component" value="Unassembled WGS sequence"/>
</dbReference>
<evidence type="ECO:0000313" key="2">
    <source>
        <dbReference type="Proteomes" id="UP000053424"/>
    </source>
</evidence>
<organism evidence="1 2">
    <name type="scientific">Hebeloma cylindrosporum</name>
    <dbReference type="NCBI Taxonomy" id="76867"/>
    <lineage>
        <taxon>Eukaryota</taxon>
        <taxon>Fungi</taxon>
        <taxon>Dikarya</taxon>
        <taxon>Basidiomycota</taxon>
        <taxon>Agaricomycotina</taxon>
        <taxon>Agaricomycetes</taxon>
        <taxon>Agaricomycetidae</taxon>
        <taxon>Agaricales</taxon>
        <taxon>Agaricineae</taxon>
        <taxon>Hymenogastraceae</taxon>
        <taxon>Hebeloma</taxon>
    </lineage>
</organism>
<protein>
    <submittedName>
        <fullName evidence="1">Uncharacterized protein</fullName>
    </submittedName>
</protein>
<dbReference type="EMBL" id="KN831781">
    <property type="protein sequence ID" value="KIM40835.1"/>
    <property type="molecule type" value="Genomic_DNA"/>
</dbReference>
<name>A0A0C3BW40_HEBCY</name>
<proteinExistence type="predicted"/>
<reference evidence="2" key="2">
    <citation type="submission" date="2015-01" db="EMBL/GenBank/DDBJ databases">
        <title>Evolutionary Origins and Diversification of the Mycorrhizal Mutualists.</title>
        <authorList>
            <consortium name="DOE Joint Genome Institute"/>
            <consortium name="Mycorrhizal Genomics Consortium"/>
            <person name="Kohler A."/>
            <person name="Kuo A."/>
            <person name="Nagy L.G."/>
            <person name="Floudas D."/>
            <person name="Copeland A."/>
            <person name="Barry K.W."/>
            <person name="Cichocki N."/>
            <person name="Veneault-Fourrey C."/>
            <person name="LaButti K."/>
            <person name="Lindquist E.A."/>
            <person name="Lipzen A."/>
            <person name="Lundell T."/>
            <person name="Morin E."/>
            <person name="Murat C."/>
            <person name="Riley R."/>
            <person name="Ohm R."/>
            <person name="Sun H."/>
            <person name="Tunlid A."/>
            <person name="Henrissat B."/>
            <person name="Grigoriev I.V."/>
            <person name="Hibbett D.S."/>
            <person name="Martin F."/>
        </authorList>
    </citation>
    <scope>NUCLEOTIDE SEQUENCE [LARGE SCALE GENOMIC DNA]</scope>
    <source>
        <strain evidence="2">h7</strain>
    </source>
</reference>
<keyword evidence="2" id="KW-1185">Reference proteome</keyword>
<reference evidence="1 2" key="1">
    <citation type="submission" date="2014-04" db="EMBL/GenBank/DDBJ databases">
        <authorList>
            <consortium name="DOE Joint Genome Institute"/>
            <person name="Kuo A."/>
            <person name="Gay G."/>
            <person name="Dore J."/>
            <person name="Kohler A."/>
            <person name="Nagy L.G."/>
            <person name="Floudas D."/>
            <person name="Copeland A."/>
            <person name="Barry K.W."/>
            <person name="Cichocki N."/>
            <person name="Veneault-Fourrey C."/>
            <person name="LaButti K."/>
            <person name="Lindquist E.A."/>
            <person name="Lipzen A."/>
            <person name="Lundell T."/>
            <person name="Morin E."/>
            <person name="Murat C."/>
            <person name="Sun H."/>
            <person name="Tunlid A."/>
            <person name="Henrissat B."/>
            <person name="Grigoriev I.V."/>
            <person name="Hibbett D.S."/>
            <person name="Martin F."/>
            <person name="Nordberg H.P."/>
            <person name="Cantor M.N."/>
            <person name="Hua S.X."/>
        </authorList>
    </citation>
    <scope>NUCLEOTIDE SEQUENCE [LARGE SCALE GENOMIC DNA]</scope>
    <source>
        <strain evidence="2">h7</strain>
    </source>
</reference>
<dbReference type="HOGENOM" id="CLU_1310269_0_0_1"/>
<sequence length="210" mass="24120">MDATKGVRGGIATLTSIARADIRRDAYELIDRAYELSTADEDDKWRLYRRFWISLLRENTYRDVKNDLVKKAESLKTVELQDHGGLVRPMSLAVGISKEDSEMLVQAASCFFRLDMSDETQFKFQTRVESVFIFYLCVIYYGKKEKKAVHGVDDRATSLRASNLDHVRRPGQRLFTVPADEVMDHEFEVHYTSTRAKFAICAPPKTCSFS</sequence>
<accession>A0A0C3BW40</accession>
<evidence type="ECO:0000313" key="1">
    <source>
        <dbReference type="EMBL" id="KIM40835.1"/>
    </source>
</evidence>